<dbReference type="AlphaFoldDB" id="A0A6I6JKI0"/>
<name>A0A6I6JKI0_9BACT</name>
<proteinExistence type="predicted"/>
<accession>A0A6I6JKI0</accession>
<evidence type="ECO:0000313" key="2">
    <source>
        <dbReference type="Proteomes" id="UP000428328"/>
    </source>
</evidence>
<reference evidence="1 2" key="1">
    <citation type="submission" date="2019-11" db="EMBL/GenBank/DDBJ databases">
        <authorList>
            <person name="Zheng R.K."/>
            <person name="Sun C.M."/>
        </authorList>
    </citation>
    <scope>NUCLEOTIDE SEQUENCE [LARGE SCALE GENOMIC DNA]</scope>
    <source>
        <strain evidence="1 2">SRB007</strain>
    </source>
</reference>
<dbReference type="KEGG" id="psel:GM415_15585"/>
<keyword evidence="2" id="KW-1185">Reference proteome</keyword>
<evidence type="ECO:0000313" key="1">
    <source>
        <dbReference type="EMBL" id="QGY41478.1"/>
    </source>
</evidence>
<gene>
    <name evidence="1" type="ORF">GM415_15585</name>
</gene>
<protein>
    <submittedName>
        <fullName evidence="1">Uncharacterized protein</fullName>
    </submittedName>
</protein>
<organism evidence="1 2">
    <name type="scientific">Pseudodesulfovibrio cashew</name>
    <dbReference type="NCBI Taxonomy" id="2678688"/>
    <lineage>
        <taxon>Bacteria</taxon>
        <taxon>Pseudomonadati</taxon>
        <taxon>Thermodesulfobacteriota</taxon>
        <taxon>Desulfovibrionia</taxon>
        <taxon>Desulfovibrionales</taxon>
        <taxon>Desulfovibrionaceae</taxon>
    </lineage>
</organism>
<dbReference type="Proteomes" id="UP000428328">
    <property type="component" value="Chromosome"/>
</dbReference>
<sequence>MIYLNYAALGAVRLSSDGLGPVDSIAHPLKAGRYHGTVWLNDEIEGTFILNIEAEGDGDQVDIDLASIGKVGKAILKQGPPVFSGGCLKDAPVYAMFHCEEERTGYRVLLAKVGEDKSEFDSKALSKGDYYILTPLKPGSWKITTSAGKEGSLIVEEAKPTAKARASQHGATIVTDGKTIKPARTKIVSGDGVVFEITGKKVAIEVALAQSGRPSGQIRPKVRIPGRIKRP</sequence>
<dbReference type="RefSeq" id="WP_158949794.1">
    <property type="nucleotide sequence ID" value="NZ_CP046400.1"/>
</dbReference>
<dbReference type="EMBL" id="CP046400">
    <property type="protein sequence ID" value="QGY41478.1"/>
    <property type="molecule type" value="Genomic_DNA"/>
</dbReference>